<dbReference type="SUPFAM" id="SSF63825">
    <property type="entry name" value="YWTD domain"/>
    <property type="match status" value="1"/>
</dbReference>
<reference evidence="2" key="3">
    <citation type="submission" date="2019-03" db="EMBL/GenBank/DDBJ databases">
        <authorList>
            <person name="Whitman W."/>
            <person name="Huntemann M."/>
            <person name="Clum A."/>
            <person name="Pillay M."/>
            <person name="Palaniappan K."/>
            <person name="Varghese N."/>
            <person name="Mikhailova N."/>
            <person name="Stamatis D."/>
            <person name="Reddy T."/>
            <person name="Daum C."/>
            <person name="Shapiro N."/>
            <person name="Ivanova N."/>
            <person name="Kyrpides N."/>
            <person name="Woyke T."/>
        </authorList>
    </citation>
    <scope>NUCLEOTIDE SEQUENCE</scope>
    <source>
        <strain evidence="2">P5626</strain>
    </source>
</reference>
<evidence type="ECO:0000313" key="4">
    <source>
        <dbReference type="Proteomes" id="UP000295270"/>
    </source>
</evidence>
<dbReference type="InterPro" id="IPR051200">
    <property type="entry name" value="Host-pathogen_enzymatic-act"/>
</dbReference>
<dbReference type="Proteomes" id="UP000298340">
    <property type="component" value="Unassembled WGS sequence"/>
</dbReference>
<dbReference type="EMBL" id="SLWA01000005">
    <property type="protein sequence ID" value="TCN56606.1"/>
    <property type="molecule type" value="Genomic_DNA"/>
</dbReference>
<reference evidence="3 5" key="2">
    <citation type="journal article" date="2018" name="Syst. Appl. Microbiol.">
        <title>Flavobacterium circumlabens sp. nov. and Flavobacterium cupreum sp. nov., two psychrotrophic species isolated from Antarctic environmental samples.</title>
        <authorList>
            <person name="Kralova S."/>
            <person name="Busse H.J."/>
            <person name="Svec P."/>
            <person name="Maslanova I."/>
            <person name="Stankova E."/>
            <person name="Bartak M."/>
            <person name="Sedlacek I."/>
        </authorList>
    </citation>
    <scope>NUCLEOTIDE SEQUENCE [LARGE SCALE GENOMIC DNA]</scope>
    <source>
        <strain evidence="3 5">CCM 8828</strain>
    </source>
</reference>
<dbReference type="Pfam" id="PF16819">
    <property type="entry name" value="DUF5074"/>
    <property type="match status" value="1"/>
</dbReference>
<name>A0A4Y7UAZ1_9FLAO</name>
<dbReference type="InterPro" id="IPR015943">
    <property type="entry name" value="WD40/YVTN_repeat-like_dom_sf"/>
</dbReference>
<dbReference type="PROSITE" id="PS51257">
    <property type="entry name" value="PROKAR_LIPOPROTEIN"/>
    <property type="match status" value="1"/>
</dbReference>
<dbReference type="OrthoDB" id="9773938at2"/>
<dbReference type="RefSeq" id="WP_132036587.1">
    <property type="nucleotide sequence ID" value="NZ_QWDN01000005.1"/>
</dbReference>
<evidence type="ECO:0000256" key="1">
    <source>
        <dbReference type="SAM" id="SignalP"/>
    </source>
</evidence>
<dbReference type="PANTHER" id="PTHR47197">
    <property type="entry name" value="PROTEIN NIRF"/>
    <property type="match status" value="1"/>
</dbReference>
<organism evidence="3 5">
    <name type="scientific">Flavobacterium circumlabens</name>
    <dbReference type="NCBI Taxonomy" id="2133765"/>
    <lineage>
        <taxon>Bacteria</taxon>
        <taxon>Pseudomonadati</taxon>
        <taxon>Bacteroidota</taxon>
        <taxon>Flavobacteriia</taxon>
        <taxon>Flavobacteriales</taxon>
        <taxon>Flavobacteriaceae</taxon>
        <taxon>Flavobacterium</taxon>
    </lineage>
</organism>
<accession>A0A4Y7UAZ1</accession>
<proteinExistence type="predicted"/>
<keyword evidence="1" id="KW-0732">Signal</keyword>
<dbReference type="Gene3D" id="2.130.10.10">
    <property type="entry name" value="YVTN repeat-like/Quinoprotein amine dehydrogenase"/>
    <property type="match status" value="1"/>
</dbReference>
<feature type="signal peptide" evidence="1">
    <location>
        <begin position="1"/>
        <end position="24"/>
    </location>
</feature>
<keyword evidence="4" id="KW-1185">Reference proteome</keyword>
<sequence>MKLKNLYLGIIASAFLFASCSSNDDTPEIEVPLGAYENGIFILNEGNFGTPNASVSYVSNDLATFQNDIFKLVNTPTVLGDVAQSMTFSGEKAFIVVNNSNEVEVVNRYTFKSLATITTKLENPRYSVVFNDKLYVTNAISQAVTIYDAKTYAYIASIPVGKTAERIVVANNKLYVMNGAYGSGNEVTVINPATNTVLTTITVEQGINSIEEKNGSVYVLCGNDTKSKLFKINTTSDTATSIESTALKGAANMDIDGSKIYYTKDGGVYAMDLTATAFSTTPIFTTSYVQYSTFYGFGVIDGKIYSGNANGFTQDGIVTVYSSTGTVLKTLTVGIGPNGFYSNN</sequence>
<dbReference type="PANTHER" id="PTHR47197:SF3">
    <property type="entry name" value="DIHYDRO-HEME D1 DEHYDROGENASE"/>
    <property type="match status" value="1"/>
</dbReference>
<evidence type="ECO:0000313" key="5">
    <source>
        <dbReference type="Proteomes" id="UP000298340"/>
    </source>
</evidence>
<evidence type="ECO:0000313" key="2">
    <source>
        <dbReference type="EMBL" id="TCN56606.1"/>
    </source>
</evidence>
<gene>
    <name evidence="3" type="ORF">D0809_15840</name>
    <name evidence="2" type="ORF">EV142_105388</name>
</gene>
<feature type="chain" id="PRO_5043204584" evidence="1">
    <location>
        <begin position="25"/>
        <end position="344"/>
    </location>
</feature>
<dbReference type="AlphaFoldDB" id="A0A4Y7UAZ1"/>
<evidence type="ECO:0000313" key="3">
    <source>
        <dbReference type="EMBL" id="TEB43617.1"/>
    </source>
</evidence>
<dbReference type="EMBL" id="QWDN01000005">
    <property type="protein sequence ID" value="TEB43617.1"/>
    <property type="molecule type" value="Genomic_DNA"/>
</dbReference>
<dbReference type="Proteomes" id="UP000295270">
    <property type="component" value="Unassembled WGS sequence"/>
</dbReference>
<dbReference type="InterPro" id="IPR031815">
    <property type="entry name" value="DUF5074"/>
</dbReference>
<protein>
    <submittedName>
        <fullName evidence="2">YVTN family beta-propeller protein</fullName>
    </submittedName>
</protein>
<reference evidence="2 4" key="1">
    <citation type="journal article" date="2015" name="Stand. Genomic Sci.">
        <title>Genomic Encyclopedia of Bacterial and Archaeal Type Strains, Phase III: the genomes of soil and plant-associated and newly described type strains.</title>
        <authorList>
            <person name="Whitman W.B."/>
            <person name="Woyke T."/>
            <person name="Klenk H.P."/>
            <person name="Zhou Y."/>
            <person name="Lilburn T.G."/>
            <person name="Beck B.J."/>
            <person name="De Vos P."/>
            <person name="Vandamme P."/>
            <person name="Eisen J.A."/>
            <person name="Garrity G."/>
            <person name="Hugenholtz P."/>
            <person name="Kyrpides N.C."/>
        </authorList>
    </citation>
    <scope>NUCLEOTIDE SEQUENCE [LARGE SCALE GENOMIC DNA]</scope>
    <source>
        <strain evidence="2 4">P5626</strain>
    </source>
</reference>
<comment type="caution">
    <text evidence="3">The sequence shown here is derived from an EMBL/GenBank/DDBJ whole genome shotgun (WGS) entry which is preliminary data.</text>
</comment>